<dbReference type="VEuPathDB" id="VectorBase:ADAC007210"/>
<reference evidence="1" key="2">
    <citation type="submission" date="2010-05" db="EMBL/GenBank/DDBJ databases">
        <authorList>
            <person name="Almeida L.G."/>
            <person name="Nicolas M.F."/>
            <person name="Souza R.C."/>
            <person name="Vasconcelos A.T.R."/>
        </authorList>
    </citation>
    <scope>NUCLEOTIDE SEQUENCE</scope>
</reference>
<evidence type="ECO:0000313" key="1">
    <source>
        <dbReference type="EMBL" id="ETN61140.1"/>
    </source>
</evidence>
<dbReference type="EnsemblMetazoa" id="ADAC007210-RA">
    <property type="protein sequence ID" value="ADAC007210-PA"/>
    <property type="gene ID" value="ADAC007210"/>
</dbReference>
<accession>W5JE13</accession>
<evidence type="ECO:0000313" key="2">
    <source>
        <dbReference type="EnsemblMetazoa" id="ADAC007210-PA"/>
    </source>
</evidence>
<gene>
    <name evidence="1" type="ORF">AND_007210</name>
</gene>
<reference evidence="1 3" key="1">
    <citation type="journal article" date="2010" name="BMC Genomics">
        <title>Combination of measures distinguishes pre-miRNAs from other stem-loops in the genome of the newly sequenced Anopheles darlingi.</title>
        <authorList>
            <person name="Mendes N.D."/>
            <person name="Freitas A.T."/>
            <person name="Vasconcelos A.T."/>
            <person name="Sagot M.F."/>
        </authorList>
    </citation>
    <scope>NUCLEOTIDE SEQUENCE</scope>
</reference>
<reference evidence="2" key="4">
    <citation type="submission" date="2015-06" db="UniProtKB">
        <authorList>
            <consortium name="EnsemblMetazoa"/>
        </authorList>
    </citation>
    <scope>IDENTIFICATION</scope>
</reference>
<name>W5JE13_ANODA</name>
<reference evidence="1" key="3">
    <citation type="journal article" date="2013" name="Nucleic Acids Res.">
        <title>The genome of Anopheles darlingi, the main neotropical malaria vector.</title>
        <authorList>
            <person name="Marinotti O."/>
            <person name="Cerqueira G.C."/>
            <person name="de Almeida L.G."/>
            <person name="Ferro M.I."/>
            <person name="Loreto E.L."/>
            <person name="Zaha A."/>
            <person name="Teixeira S.M."/>
            <person name="Wespiser A.R."/>
            <person name="Almeida E Silva A."/>
            <person name="Schlindwein A.D."/>
            <person name="Pacheco A.C."/>
            <person name="Silva A.L."/>
            <person name="Graveley B.R."/>
            <person name="Walenz B.P."/>
            <person name="Lima Bde A."/>
            <person name="Ribeiro C.A."/>
            <person name="Nunes-Silva C.G."/>
            <person name="de Carvalho C.R."/>
            <person name="Soares C.M."/>
            <person name="de Menezes C.B."/>
            <person name="Matiolli C."/>
            <person name="Caffrey D."/>
            <person name="Araujo D.A."/>
            <person name="de Oliveira D.M."/>
            <person name="Golenbock D."/>
            <person name="Grisard E.C."/>
            <person name="Fantinatti-Garboggini F."/>
            <person name="de Carvalho F.M."/>
            <person name="Barcellos F.G."/>
            <person name="Prosdocimi F."/>
            <person name="May G."/>
            <person name="Azevedo Junior G.M."/>
            <person name="Guimaraes G.M."/>
            <person name="Goldman G.H."/>
            <person name="Padilha I.Q."/>
            <person name="Batista Jda S."/>
            <person name="Ferro J.A."/>
            <person name="Ribeiro J.M."/>
            <person name="Fietto J.L."/>
            <person name="Dabbas K.M."/>
            <person name="Cerdeira L."/>
            <person name="Agnez-Lima L.F."/>
            <person name="Brocchi M."/>
            <person name="de Carvalho M.O."/>
            <person name="Teixeira Mde M."/>
            <person name="Diniz Maia Mde M."/>
            <person name="Goldman M.H."/>
            <person name="Cruz Schneider M.P."/>
            <person name="Felipe M.S."/>
            <person name="Hungria M."/>
            <person name="Nicolas M.F."/>
            <person name="Pereira M."/>
            <person name="Montes M.A."/>
            <person name="Cantao M.E."/>
            <person name="Vincentz M."/>
            <person name="Rafael M.S."/>
            <person name="Silverman N."/>
            <person name="Stoco P.H."/>
            <person name="Souza R.C."/>
            <person name="Vicentini R."/>
            <person name="Gazzinelli R.T."/>
            <person name="Neves Rde O."/>
            <person name="Silva R."/>
            <person name="Astolfi-Filho S."/>
            <person name="Maciel T.E."/>
            <person name="Urmenyi T.P."/>
            <person name="Tadei W.P."/>
            <person name="Camargo E.P."/>
            <person name="de Vasconcelos A.T."/>
        </authorList>
    </citation>
    <scope>NUCLEOTIDE SEQUENCE</scope>
</reference>
<dbReference type="Proteomes" id="UP000000673">
    <property type="component" value="Unassembled WGS sequence"/>
</dbReference>
<dbReference type="EMBL" id="ADMH02001766">
    <property type="protein sequence ID" value="ETN61140.1"/>
    <property type="molecule type" value="Genomic_DNA"/>
</dbReference>
<sequence>MEHDIIRKYADIRIKISGWAERIQQYPYDCPDNRPGRAVYRTFGYTTKHFIPRTSAQEIGRGVKWPHYCHHHLNTGRKIIQPEVNFCPYITTYQCHYMNAAPHSR</sequence>
<dbReference type="HOGENOM" id="CLU_2238851_0_0_1"/>
<evidence type="ECO:0000313" key="3">
    <source>
        <dbReference type="Proteomes" id="UP000000673"/>
    </source>
</evidence>
<keyword evidence="3" id="KW-1185">Reference proteome</keyword>
<proteinExistence type="predicted"/>
<protein>
    <submittedName>
        <fullName evidence="1 2">Uncharacterized protein</fullName>
    </submittedName>
</protein>
<organism evidence="1">
    <name type="scientific">Anopheles darlingi</name>
    <name type="common">Mosquito</name>
    <dbReference type="NCBI Taxonomy" id="43151"/>
    <lineage>
        <taxon>Eukaryota</taxon>
        <taxon>Metazoa</taxon>
        <taxon>Ecdysozoa</taxon>
        <taxon>Arthropoda</taxon>
        <taxon>Hexapoda</taxon>
        <taxon>Insecta</taxon>
        <taxon>Pterygota</taxon>
        <taxon>Neoptera</taxon>
        <taxon>Endopterygota</taxon>
        <taxon>Diptera</taxon>
        <taxon>Nematocera</taxon>
        <taxon>Culicoidea</taxon>
        <taxon>Culicidae</taxon>
        <taxon>Anophelinae</taxon>
        <taxon>Anopheles</taxon>
    </lineage>
</organism>
<dbReference type="AlphaFoldDB" id="W5JE13"/>